<keyword evidence="1" id="KW-0812">Transmembrane</keyword>
<dbReference type="RefSeq" id="WP_227970876.1">
    <property type="nucleotide sequence ID" value="NZ_VRYN01000007.1"/>
</dbReference>
<sequence length="55" mass="5805">MEKQDLVVAVHVMVAVAIAAFGLVRISRGQRVPGALNVGFAIVVVGVGVYMRQLV</sequence>
<dbReference type="Proteomes" id="UP000323075">
    <property type="component" value="Unassembled WGS sequence"/>
</dbReference>
<dbReference type="GeneID" id="68694174"/>
<accession>A0A663A6A4</accession>
<keyword evidence="1" id="KW-1133">Transmembrane helix</keyword>
<proteinExistence type="predicted"/>
<organism evidence="2 3">
    <name type="scientific">Halobacterium salinarum (strain ATCC 33171 / DSM 3754 / JCM 8978 / NBRC 102687 / NCIMB 764 / 91-R6)</name>
    <dbReference type="NCBI Taxonomy" id="2597657"/>
    <lineage>
        <taxon>Archaea</taxon>
        <taxon>Methanobacteriati</taxon>
        <taxon>Methanobacteriota</taxon>
        <taxon>Stenosarchaea group</taxon>
        <taxon>Halobacteria</taxon>
        <taxon>Halobacteriales</taxon>
        <taxon>Halobacteriaceae</taxon>
        <taxon>Halobacterium</taxon>
    </lineage>
</organism>
<protein>
    <submittedName>
        <fullName evidence="2">Uncharacterized protein</fullName>
    </submittedName>
</protein>
<gene>
    <name evidence="2" type="ORF">APQ99_02068</name>
</gene>
<feature type="transmembrane region" description="Helical" evidence="1">
    <location>
        <begin position="6"/>
        <end position="27"/>
    </location>
</feature>
<evidence type="ECO:0000313" key="3">
    <source>
        <dbReference type="Proteomes" id="UP000323075"/>
    </source>
</evidence>
<comment type="caution">
    <text evidence="2">The sequence shown here is derived from an EMBL/GenBank/DDBJ whole genome shotgun (WGS) entry which is preliminary data.</text>
</comment>
<keyword evidence="1" id="KW-0472">Membrane</keyword>
<dbReference type="EMBL" id="VRYN01000007">
    <property type="protein sequence ID" value="TYO75108.1"/>
    <property type="molecule type" value="Genomic_DNA"/>
</dbReference>
<name>A0A663A6A4_HALS9</name>
<feature type="transmembrane region" description="Helical" evidence="1">
    <location>
        <begin position="34"/>
        <end position="51"/>
    </location>
</feature>
<dbReference type="AlphaFoldDB" id="A0A663A6A4"/>
<evidence type="ECO:0000313" key="2">
    <source>
        <dbReference type="EMBL" id="TYO75108.1"/>
    </source>
</evidence>
<reference evidence="2 3" key="1">
    <citation type="submission" date="2019-07" db="EMBL/GenBank/DDBJ databases">
        <title>Genomic Encyclopedia of Archaeal and Bacterial Type Strains, Phase II (KMG-II): from individual species to whole genera.</title>
        <authorList>
            <person name="Goeker M."/>
        </authorList>
    </citation>
    <scope>NUCLEOTIDE SEQUENCE [LARGE SCALE GENOMIC DNA]</scope>
    <source>
        <strain evidence="2 3">DSM 3754</strain>
    </source>
</reference>
<evidence type="ECO:0000256" key="1">
    <source>
        <dbReference type="SAM" id="Phobius"/>
    </source>
</evidence>